<proteinExistence type="inferred from homology"/>
<comment type="caution">
    <text evidence="9">The sequence shown here is derived from an EMBL/GenBank/DDBJ whole genome shotgun (WGS) entry which is preliminary data.</text>
</comment>
<dbReference type="NCBIfam" id="TIGR00084">
    <property type="entry name" value="ruvA"/>
    <property type="match status" value="1"/>
</dbReference>
<evidence type="ECO:0000256" key="4">
    <source>
        <dbReference type="ARBA" id="ARBA00023172"/>
    </source>
</evidence>
<keyword evidence="1 6" id="KW-0963">Cytoplasm</keyword>
<evidence type="ECO:0000259" key="8">
    <source>
        <dbReference type="Pfam" id="PF07499"/>
    </source>
</evidence>
<dbReference type="GO" id="GO:0000400">
    <property type="term" value="F:four-way junction DNA binding"/>
    <property type="evidence" value="ECO:0007669"/>
    <property type="project" value="UniProtKB-UniRule"/>
</dbReference>
<dbReference type="InterPro" id="IPR010994">
    <property type="entry name" value="RuvA_2-like"/>
</dbReference>
<evidence type="ECO:0000256" key="3">
    <source>
        <dbReference type="ARBA" id="ARBA00023125"/>
    </source>
</evidence>
<dbReference type="GO" id="GO:0009379">
    <property type="term" value="C:Holliday junction helicase complex"/>
    <property type="evidence" value="ECO:0007669"/>
    <property type="project" value="InterPro"/>
</dbReference>
<dbReference type="InterPro" id="IPR011114">
    <property type="entry name" value="RuvA_C"/>
</dbReference>
<evidence type="ECO:0000259" key="7">
    <source>
        <dbReference type="Pfam" id="PF01330"/>
    </source>
</evidence>
<dbReference type="SUPFAM" id="SSF47781">
    <property type="entry name" value="RuvA domain 2-like"/>
    <property type="match status" value="1"/>
</dbReference>
<evidence type="ECO:0000256" key="5">
    <source>
        <dbReference type="ARBA" id="ARBA00023204"/>
    </source>
</evidence>
<dbReference type="EMBL" id="JAFLEQ010000003">
    <property type="protein sequence ID" value="MBN9643376.1"/>
    <property type="molecule type" value="Genomic_DNA"/>
</dbReference>
<keyword evidence="10" id="KW-1185">Reference proteome</keyword>
<comment type="subcellular location">
    <subcellularLocation>
        <location evidence="6">Cytoplasm</location>
    </subcellularLocation>
</comment>
<dbReference type="GO" id="GO:0005524">
    <property type="term" value="F:ATP binding"/>
    <property type="evidence" value="ECO:0007669"/>
    <property type="project" value="InterPro"/>
</dbReference>
<dbReference type="Proteomes" id="UP000664332">
    <property type="component" value="Unassembled WGS sequence"/>
</dbReference>
<dbReference type="GO" id="GO:0048476">
    <property type="term" value="C:Holliday junction resolvase complex"/>
    <property type="evidence" value="ECO:0007669"/>
    <property type="project" value="UniProtKB-UniRule"/>
</dbReference>
<feature type="region of interest" description="Domain III" evidence="6">
    <location>
        <begin position="151"/>
        <end position="200"/>
    </location>
</feature>
<comment type="caution">
    <text evidence="6">Lacks conserved residue(s) required for the propagation of feature annotation.</text>
</comment>
<dbReference type="SUPFAM" id="SSF46929">
    <property type="entry name" value="DNA helicase RuvA subunit, C-terminal domain"/>
    <property type="match status" value="1"/>
</dbReference>
<dbReference type="Pfam" id="PF14520">
    <property type="entry name" value="HHH_5"/>
    <property type="match status" value="1"/>
</dbReference>
<comment type="similarity">
    <text evidence="6">Belongs to the RuvA family.</text>
</comment>
<gene>
    <name evidence="6 9" type="primary">ruvA</name>
    <name evidence="9" type="ORF">JZY06_01860</name>
</gene>
<dbReference type="HAMAP" id="MF_00031">
    <property type="entry name" value="DNA_HJ_migration_RuvA"/>
    <property type="match status" value="1"/>
</dbReference>
<dbReference type="Pfam" id="PF07499">
    <property type="entry name" value="RuvA_C"/>
    <property type="match status" value="1"/>
</dbReference>
<evidence type="ECO:0000256" key="1">
    <source>
        <dbReference type="ARBA" id="ARBA00022490"/>
    </source>
</evidence>
<dbReference type="InterPro" id="IPR012340">
    <property type="entry name" value="NA-bd_OB-fold"/>
</dbReference>
<keyword evidence="5 6" id="KW-0234">DNA repair</keyword>
<evidence type="ECO:0000256" key="6">
    <source>
        <dbReference type="HAMAP-Rule" id="MF_00031"/>
    </source>
</evidence>
<dbReference type="Pfam" id="PF01330">
    <property type="entry name" value="RuvA_N"/>
    <property type="match status" value="1"/>
</dbReference>
<dbReference type="GO" id="GO:0005737">
    <property type="term" value="C:cytoplasm"/>
    <property type="evidence" value="ECO:0007669"/>
    <property type="project" value="UniProtKB-SubCell"/>
</dbReference>
<evidence type="ECO:0000313" key="10">
    <source>
        <dbReference type="Proteomes" id="UP000664332"/>
    </source>
</evidence>
<dbReference type="InterPro" id="IPR000085">
    <property type="entry name" value="RuvA"/>
</dbReference>
<reference evidence="9" key="1">
    <citation type="submission" date="2021-03" db="EMBL/GenBank/DDBJ databases">
        <authorList>
            <person name="Sun Q."/>
        </authorList>
    </citation>
    <scope>NUCLEOTIDE SEQUENCE</scope>
    <source>
        <strain evidence="9">CCM 8862</strain>
    </source>
</reference>
<dbReference type="Gene3D" id="1.10.150.20">
    <property type="entry name" value="5' to 3' exonuclease, C-terminal subdomain"/>
    <property type="match status" value="1"/>
</dbReference>
<feature type="domain" description="Holliday junction DNA helicase RuvA C-terminal" evidence="8">
    <location>
        <begin position="157"/>
        <end position="200"/>
    </location>
</feature>
<comment type="subunit">
    <text evidence="6">Homotetramer. Forms an RuvA(8)-RuvB(12)-Holliday junction (HJ) complex. HJ DNA is sandwiched between 2 RuvA tetramers; dsDNA enters through RuvA and exits via RuvB. An RuvB hexamer assembles on each DNA strand where it exits the tetramer. Each RuvB hexamer is contacted by two RuvA subunits (via domain III) on 2 adjacent RuvB subunits; this complex drives branch migration. In the full resolvosome a probable DNA-RuvA(4)-RuvB(12)-RuvC(2) complex forms which resolves the HJ.</text>
</comment>
<dbReference type="SUPFAM" id="SSF50249">
    <property type="entry name" value="Nucleic acid-binding proteins"/>
    <property type="match status" value="1"/>
</dbReference>
<keyword evidence="4 6" id="KW-0233">DNA recombination</keyword>
<evidence type="ECO:0000256" key="2">
    <source>
        <dbReference type="ARBA" id="ARBA00022763"/>
    </source>
</evidence>
<sequence length="200" mass="20774">MIASLHGPVISLGSDHAVIECGGVGYLFTATPKTLATLRRGEQGRVITSMVVREDAMTLYGFGDETEKEMFSLLQTVKGLGAKIAVAALATLDPAEIADAVIAGDSKRLQTIAGVGDRMAKRMCLELKGKTDAFATPGGHPGGTGGPVGKVTTTEGEDLVVALKNMGFSQAESEPVVVSVLAETDTRDVGELLKACLKKL</sequence>
<dbReference type="InterPro" id="IPR013849">
    <property type="entry name" value="DNA_helicase_Holl-junc_RuvA_I"/>
</dbReference>
<dbReference type="GO" id="GO:0006281">
    <property type="term" value="P:DNA repair"/>
    <property type="evidence" value="ECO:0007669"/>
    <property type="project" value="UniProtKB-UniRule"/>
</dbReference>
<protein>
    <recommendedName>
        <fullName evidence="6">Holliday junction branch migration complex subunit RuvA</fullName>
    </recommendedName>
</protein>
<comment type="domain">
    <text evidence="6">Has three domains with a flexible linker between the domains II and III and assumes an 'L' shape. Domain III is highly mobile and contacts RuvB.</text>
</comment>
<dbReference type="RefSeq" id="WP_207118013.1">
    <property type="nucleotide sequence ID" value="NZ_JAFLEQ010000003.1"/>
</dbReference>
<keyword evidence="2 6" id="KW-0227">DNA damage</keyword>
<name>A0A939DYV8_9CORY</name>
<keyword evidence="3 6" id="KW-0238">DNA-binding</keyword>
<dbReference type="GO" id="GO:0009378">
    <property type="term" value="F:four-way junction helicase activity"/>
    <property type="evidence" value="ECO:0007669"/>
    <property type="project" value="InterPro"/>
</dbReference>
<dbReference type="Gene3D" id="1.10.8.10">
    <property type="entry name" value="DNA helicase RuvA subunit, C-terminal domain"/>
    <property type="match status" value="1"/>
</dbReference>
<dbReference type="Gene3D" id="2.40.50.140">
    <property type="entry name" value="Nucleic acid-binding proteins"/>
    <property type="match status" value="1"/>
</dbReference>
<dbReference type="GO" id="GO:0006310">
    <property type="term" value="P:DNA recombination"/>
    <property type="evidence" value="ECO:0007669"/>
    <property type="project" value="UniProtKB-UniRule"/>
</dbReference>
<dbReference type="InterPro" id="IPR036267">
    <property type="entry name" value="RuvA_C_sf"/>
</dbReference>
<dbReference type="CDD" id="cd14332">
    <property type="entry name" value="UBA_RuvA_C"/>
    <property type="match status" value="1"/>
</dbReference>
<evidence type="ECO:0000313" key="9">
    <source>
        <dbReference type="EMBL" id="MBN9643376.1"/>
    </source>
</evidence>
<comment type="function">
    <text evidence="6">The RuvA-RuvB-RuvC complex processes Holliday junction (HJ) DNA during genetic recombination and DNA repair, while the RuvA-RuvB complex plays an important role in the rescue of blocked DNA replication forks via replication fork reversal (RFR). RuvA specifically binds to HJ cruciform DNA, conferring on it an open structure. The RuvB hexamer acts as an ATP-dependent pump, pulling dsDNA into and through the RuvAB complex. HJ branch migration allows RuvC to scan DNA until it finds its consensus sequence, where it cleaves and resolves the cruciform DNA.</text>
</comment>
<feature type="region of interest" description="Flexible linker" evidence="6">
    <location>
        <begin position="138"/>
        <end position="150"/>
    </location>
</feature>
<organism evidence="9 10">
    <name type="scientific">Corynebacterium mendelii</name>
    <dbReference type="NCBI Taxonomy" id="2765362"/>
    <lineage>
        <taxon>Bacteria</taxon>
        <taxon>Bacillati</taxon>
        <taxon>Actinomycetota</taxon>
        <taxon>Actinomycetes</taxon>
        <taxon>Mycobacteriales</taxon>
        <taxon>Corynebacteriaceae</taxon>
        <taxon>Corynebacterium</taxon>
    </lineage>
</organism>
<accession>A0A939DYV8</accession>
<feature type="domain" description="DNA helicase Holliday junction RuvA type" evidence="7">
    <location>
        <begin position="1"/>
        <end position="61"/>
    </location>
</feature>
<dbReference type="AlphaFoldDB" id="A0A939DYV8"/>